<proteinExistence type="predicted"/>
<reference evidence="1" key="1">
    <citation type="submission" date="2018-05" db="EMBL/GenBank/DDBJ databases">
        <authorList>
            <person name="Lanie J.A."/>
            <person name="Ng W.-L."/>
            <person name="Kazmierczak K.M."/>
            <person name="Andrzejewski T.M."/>
            <person name="Davidsen T.M."/>
            <person name="Wayne K.J."/>
            <person name="Tettelin H."/>
            <person name="Glass J.I."/>
            <person name="Rusch D."/>
            <person name="Podicherti R."/>
            <person name="Tsui H.-C.T."/>
            <person name="Winkler M.E."/>
        </authorList>
    </citation>
    <scope>NUCLEOTIDE SEQUENCE</scope>
</reference>
<organism evidence="1">
    <name type="scientific">marine metagenome</name>
    <dbReference type="NCBI Taxonomy" id="408172"/>
    <lineage>
        <taxon>unclassified sequences</taxon>
        <taxon>metagenomes</taxon>
        <taxon>ecological metagenomes</taxon>
    </lineage>
</organism>
<dbReference type="AlphaFoldDB" id="A0A381NT28"/>
<protein>
    <submittedName>
        <fullName evidence="1">Uncharacterized protein</fullName>
    </submittedName>
</protein>
<name>A0A381NT28_9ZZZZ</name>
<gene>
    <name evidence="1" type="ORF">METZ01_LOCUS10554</name>
</gene>
<sequence>MRKISLILIFIITFCAACTVSEIITAEKTELNVASLNIPENLLLDIGILNFDLGVSKNNNPEKTGIYEEVREAESRYLPYHLKTTLQSTGYWGAVRVIPSSEVFTDIYVNGVILRSDGEYINLKIDVKDVTGQEWFENTYSAQTGTRSYSENRDRTQDPYQKVFNDFANDLHLFITNLNKKDIQTIRQTSELLFFSDMVPLVFSDYLNRNENDTISILRLPAENDPMIARLRQIRERDRLVVDMLNEHFANFYYGIALPYEGWRKKARENTISIKETKRASAVRALLGVAVTAGSMNIDTSDTSRSRRNIKRATQQVGIDRGIRTIIEAWQIRQSANLYRAEIGELTESFIAEAAPLSVRVEGQTRRLTGTAEAQYEGWRKLLKDIYQLETGFPENVDLGLPSRSTNNDPT</sequence>
<dbReference type="EMBL" id="UINC01000574">
    <property type="protein sequence ID" value="SUZ57700.1"/>
    <property type="molecule type" value="Genomic_DNA"/>
</dbReference>
<accession>A0A381NT28</accession>
<evidence type="ECO:0000313" key="1">
    <source>
        <dbReference type="EMBL" id="SUZ57700.1"/>
    </source>
</evidence>